<evidence type="ECO:0000256" key="3">
    <source>
        <dbReference type="ARBA" id="ARBA00022793"/>
    </source>
</evidence>
<dbReference type="RefSeq" id="WP_174021575.1">
    <property type="nucleotide sequence ID" value="NZ_JAAMAW010000022.1"/>
</dbReference>
<comment type="caution">
    <text evidence="11">The sequence shown here is derived from an EMBL/GenBank/DDBJ whole genome shotgun (WGS) entry which is preliminary data.</text>
</comment>
<keyword evidence="3" id="KW-0210">Decarboxylase</keyword>
<dbReference type="PANTHER" id="PTHR33866">
    <property type="entry name" value="S-ADENOSYLMETHIONINE DECARBOXYLASE PROENZYME"/>
    <property type="match status" value="1"/>
</dbReference>
<name>A0AA44JER6_AGRTU</name>
<keyword evidence="10" id="KW-0670">Pyruvate</keyword>
<evidence type="ECO:0000313" key="11">
    <source>
        <dbReference type="EMBL" id="NTC32068.1"/>
    </source>
</evidence>
<dbReference type="GO" id="GO:0004014">
    <property type="term" value="F:adenosylmethionine decarboxylase activity"/>
    <property type="evidence" value="ECO:0007669"/>
    <property type="project" value="UniProtKB-EC"/>
</dbReference>
<reference evidence="11" key="1">
    <citation type="journal article" date="2020" name="Science">
        <title>Unexpected conservation and global transmission of agrobacterial virulence plasmids.</title>
        <authorList>
            <person name="Weisberg A.J."/>
            <person name="Davis E.W. 2nd"/>
            <person name="Tabima J."/>
            <person name="Belcher M.S."/>
            <person name="Miller M."/>
            <person name="Kuo C.H."/>
            <person name="Loper J.E."/>
            <person name="Grunwald N.J."/>
            <person name="Putnam M.L."/>
            <person name="Chang J.H."/>
        </authorList>
    </citation>
    <scope>NUCLEOTIDE SEQUENCE</scope>
    <source>
        <strain evidence="11">17-1853-1a</strain>
    </source>
</reference>
<dbReference type="InterPro" id="IPR042286">
    <property type="entry name" value="AdoMetDC_C"/>
</dbReference>
<dbReference type="EMBL" id="JAAMAY010000043">
    <property type="protein sequence ID" value="NTC32068.1"/>
    <property type="molecule type" value="Genomic_DNA"/>
</dbReference>
<dbReference type="Gene3D" id="3.30.160.750">
    <property type="match status" value="1"/>
</dbReference>
<dbReference type="SUPFAM" id="SSF56276">
    <property type="entry name" value="S-adenosylmethionine decarboxylase"/>
    <property type="match status" value="1"/>
</dbReference>
<keyword evidence="6" id="KW-0620">Polyamine biosynthesis</keyword>
<dbReference type="InterPro" id="IPR017716">
    <property type="entry name" value="S-AdoMet_deCOase_pro-enz"/>
</dbReference>
<dbReference type="InterPro" id="IPR016067">
    <property type="entry name" value="S-AdoMet_deCO2ase_core"/>
</dbReference>
<keyword evidence="5" id="KW-0745">Spermidine biosynthesis</keyword>
<dbReference type="InterPro" id="IPR003826">
    <property type="entry name" value="AdoMetDC_fam_prok"/>
</dbReference>
<dbReference type="EC" id="4.1.1.50" evidence="11"/>
<sequence>MDHLIDGEHGSYVEIDGISCLGSHYIGEIFGAVGMNDPDFVEATLRKCAVSAGATILHSNMHHFPSGGVTGIVVLSESHISIHSWPEHDYAAIDIFMCGNARISEAVKVIESDFMPKHMAGKTLLRGYDNRVAEVSAAHIEKLPALSLSGL</sequence>
<organism evidence="11 12">
    <name type="scientific">Agrobacterium tumefaciens</name>
    <dbReference type="NCBI Taxonomy" id="358"/>
    <lineage>
        <taxon>Bacteria</taxon>
        <taxon>Pseudomonadati</taxon>
        <taxon>Pseudomonadota</taxon>
        <taxon>Alphaproteobacteria</taxon>
        <taxon>Hyphomicrobiales</taxon>
        <taxon>Rhizobiaceae</taxon>
        <taxon>Rhizobium/Agrobacterium group</taxon>
        <taxon>Agrobacterium</taxon>
        <taxon>Agrobacterium tumefaciens complex</taxon>
    </lineage>
</organism>
<dbReference type="Gene3D" id="3.30.360.110">
    <property type="entry name" value="S-adenosylmethionine decarboxylase domain"/>
    <property type="match status" value="1"/>
</dbReference>
<keyword evidence="4" id="KW-0068">Autocatalytic cleavage</keyword>
<evidence type="ECO:0000313" key="12">
    <source>
        <dbReference type="Proteomes" id="UP000702952"/>
    </source>
</evidence>
<evidence type="ECO:0000256" key="7">
    <source>
        <dbReference type="ARBA" id="ARBA00023145"/>
    </source>
</evidence>
<proteinExistence type="predicted"/>
<dbReference type="PANTHER" id="PTHR33866:SF2">
    <property type="entry name" value="S-ADENOSYLMETHIONINE DECARBOXYLASE PROENZYME"/>
    <property type="match status" value="1"/>
</dbReference>
<dbReference type="InterPro" id="IPR042284">
    <property type="entry name" value="AdoMetDC_N"/>
</dbReference>
<keyword evidence="8 11" id="KW-0456">Lyase</keyword>
<evidence type="ECO:0000256" key="2">
    <source>
        <dbReference type="ARBA" id="ARBA00022691"/>
    </source>
</evidence>
<keyword evidence="7" id="KW-0865">Zymogen</keyword>
<dbReference type="GO" id="GO:0005829">
    <property type="term" value="C:cytosol"/>
    <property type="evidence" value="ECO:0007669"/>
    <property type="project" value="TreeGrafter"/>
</dbReference>
<dbReference type="GO" id="GO:0008295">
    <property type="term" value="P:spermidine biosynthetic process"/>
    <property type="evidence" value="ECO:0007669"/>
    <property type="project" value="UniProtKB-KW"/>
</dbReference>
<evidence type="ECO:0000256" key="5">
    <source>
        <dbReference type="ARBA" id="ARBA00023066"/>
    </source>
</evidence>
<evidence type="ECO:0000256" key="10">
    <source>
        <dbReference type="ARBA" id="ARBA00023317"/>
    </source>
</evidence>
<evidence type="ECO:0000256" key="1">
    <source>
        <dbReference type="ARBA" id="ARBA00001928"/>
    </source>
</evidence>
<gene>
    <name evidence="11" type="primary">speD</name>
    <name evidence="11" type="ORF">G6M46_28410</name>
</gene>
<evidence type="ECO:0000256" key="8">
    <source>
        <dbReference type="ARBA" id="ARBA00023239"/>
    </source>
</evidence>
<evidence type="ECO:0000256" key="9">
    <source>
        <dbReference type="ARBA" id="ARBA00023270"/>
    </source>
</evidence>
<comment type="cofactor">
    <cofactor evidence="1">
        <name>pyruvate</name>
        <dbReference type="ChEBI" id="CHEBI:15361"/>
    </cofactor>
</comment>
<protein>
    <submittedName>
        <fullName evidence="11">Adenosylmethionine decarboxylase</fullName>
        <ecNumber evidence="11">4.1.1.50</ecNumber>
    </submittedName>
</protein>
<keyword evidence="9" id="KW-0704">Schiff base</keyword>
<accession>A0AA44JER6</accession>
<dbReference type="NCBIfam" id="TIGR03330">
    <property type="entry name" value="SAM_DCase_Bsu"/>
    <property type="match status" value="1"/>
</dbReference>
<keyword evidence="2" id="KW-0949">S-adenosyl-L-methionine</keyword>
<evidence type="ECO:0000256" key="4">
    <source>
        <dbReference type="ARBA" id="ARBA00022813"/>
    </source>
</evidence>
<dbReference type="Proteomes" id="UP000702952">
    <property type="component" value="Unassembled WGS sequence"/>
</dbReference>
<dbReference type="Pfam" id="PF02675">
    <property type="entry name" value="AdoMet_dc"/>
    <property type="match status" value="1"/>
</dbReference>
<dbReference type="AlphaFoldDB" id="A0AA44JER6"/>
<evidence type="ECO:0000256" key="6">
    <source>
        <dbReference type="ARBA" id="ARBA00023115"/>
    </source>
</evidence>